<dbReference type="GO" id="GO:0008757">
    <property type="term" value="F:S-adenosylmethionine-dependent methyltransferase activity"/>
    <property type="evidence" value="ECO:0007669"/>
    <property type="project" value="UniProtKB-ARBA"/>
</dbReference>
<dbReference type="EMBL" id="CABVLU010000002">
    <property type="protein sequence ID" value="VVT49751.1"/>
    <property type="molecule type" value="Genomic_DNA"/>
</dbReference>
<dbReference type="InterPro" id="IPR029063">
    <property type="entry name" value="SAM-dependent_MTases_sf"/>
</dbReference>
<protein>
    <submittedName>
        <fullName evidence="1">Uncharacterized protein</fullName>
    </submittedName>
</protein>
<dbReference type="Gene3D" id="3.40.50.150">
    <property type="entry name" value="Vaccinia Virus protein VP39"/>
    <property type="match status" value="1"/>
</dbReference>
<dbReference type="SUPFAM" id="SSF53335">
    <property type="entry name" value="S-adenosyl-L-methionine-dependent methyltransferases"/>
    <property type="match status" value="1"/>
</dbReference>
<reference evidence="1 2" key="1">
    <citation type="submission" date="2019-09" db="EMBL/GenBank/DDBJ databases">
        <authorList>
            <person name="Brejova B."/>
        </authorList>
    </citation>
    <scope>NUCLEOTIDE SEQUENCE [LARGE SCALE GENOMIC DNA]</scope>
</reference>
<dbReference type="InterPro" id="IPR019410">
    <property type="entry name" value="Methyltransf_16"/>
</dbReference>
<dbReference type="AlphaFoldDB" id="A0A5E8BFX8"/>
<dbReference type="Proteomes" id="UP000398389">
    <property type="component" value="Unassembled WGS sequence"/>
</dbReference>
<gene>
    <name evidence="1" type="ORF">SAPINGB_P002425</name>
</gene>
<dbReference type="GeneID" id="43581244"/>
<sequence>MAENDEPVQIISPLDLPQLYSRPSAEELFKILGQFSRASQQTNFSGPTPADEDDGTEGLCAAPGTGFFDWLTGLVASPLQWIDDSNLREEIWDQASTLMAERCGRTAAPTITRRIQIDGMREALIKLGKISDTEKNTDVDIQLIEPSLTEDLLGLKTWGSSYILARRLVRDALLPQSKLKLAGPALELGTGTGLVGLVAARLGLPVTLTDLPEIMPNLRANIDQNMLSGIILSPTDPSFSPPAQPLDWSDPSEFLQTHKPQSFKTVLVSDPIYSPQHPAMVVRTIAAFLSREPGSKLVLQLPLRRGFDDLRTDLYGLLVKAGLCRIEYEEEEGYDDFGAGKFAYSLWEWADAHEKQ</sequence>
<dbReference type="PANTHER" id="PTHR14614">
    <property type="entry name" value="HEPATOCELLULAR CARCINOMA-ASSOCIATED ANTIGEN"/>
    <property type="match status" value="1"/>
</dbReference>
<keyword evidence="2" id="KW-1185">Reference proteome</keyword>
<dbReference type="Pfam" id="PF10294">
    <property type="entry name" value="Methyltransf_16"/>
    <property type="match status" value="1"/>
</dbReference>
<dbReference type="PANTHER" id="PTHR14614:SF156">
    <property type="entry name" value="PROTEIN-LYSINE N-METHYLTRANSFERASE EFM2"/>
    <property type="match status" value="1"/>
</dbReference>
<accession>A0A5E8BFX8</accession>
<evidence type="ECO:0000313" key="2">
    <source>
        <dbReference type="Proteomes" id="UP000398389"/>
    </source>
</evidence>
<name>A0A5E8BFX8_9ASCO</name>
<dbReference type="RefSeq" id="XP_031853035.1">
    <property type="nucleotide sequence ID" value="XM_031997144.1"/>
</dbReference>
<organism evidence="1 2">
    <name type="scientific">Magnusiomyces paraingens</name>
    <dbReference type="NCBI Taxonomy" id="2606893"/>
    <lineage>
        <taxon>Eukaryota</taxon>
        <taxon>Fungi</taxon>
        <taxon>Dikarya</taxon>
        <taxon>Ascomycota</taxon>
        <taxon>Saccharomycotina</taxon>
        <taxon>Dipodascomycetes</taxon>
        <taxon>Dipodascales</taxon>
        <taxon>Dipodascaceae</taxon>
        <taxon>Magnusiomyces</taxon>
    </lineage>
</organism>
<dbReference type="GO" id="GO:0005829">
    <property type="term" value="C:cytosol"/>
    <property type="evidence" value="ECO:0007669"/>
    <property type="project" value="TreeGrafter"/>
</dbReference>
<dbReference type="OrthoDB" id="433955at2759"/>
<proteinExistence type="predicted"/>
<evidence type="ECO:0000313" key="1">
    <source>
        <dbReference type="EMBL" id="VVT49751.1"/>
    </source>
</evidence>